<dbReference type="Gene3D" id="3.40.50.10260">
    <property type="entry name" value="YjeF N-terminal domain"/>
    <property type="match status" value="1"/>
</dbReference>
<comment type="caution">
    <text evidence="12">The sequence shown here is derived from an EMBL/GenBank/DDBJ whole genome shotgun (WGS) entry which is preliminary data.</text>
</comment>
<organism evidence="12 13">
    <name type="scientific">Senegalimassilia faecalis</name>
    <dbReference type="NCBI Taxonomy" id="2509433"/>
    <lineage>
        <taxon>Bacteria</taxon>
        <taxon>Bacillati</taxon>
        <taxon>Actinomycetota</taxon>
        <taxon>Coriobacteriia</taxon>
        <taxon>Coriobacteriales</taxon>
        <taxon>Coriobacteriaceae</taxon>
        <taxon>Senegalimassilia</taxon>
    </lineage>
</organism>
<dbReference type="InterPro" id="IPR032976">
    <property type="entry name" value="YJEFN_prot_NAXE-like"/>
</dbReference>
<comment type="cofactor">
    <cofactor evidence="10">
        <name>K(+)</name>
        <dbReference type="ChEBI" id="CHEBI:29103"/>
    </cofactor>
    <text evidence="10">Binds 1 potassium ion per subunit.</text>
</comment>
<keyword evidence="9 10" id="KW-0413">Isomerase</keyword>
<dbReference type="InterPro" id="IPR036652">
    <property type="entry name" value="YjeF_N_dom_sf"/>
</dbReference>
<evidence type="ECO:0000259" key="11">
    <source>
        <dbReference type="PROSITE" id="PS51385"/>
    </source>
</evidence>
<feature type="binding site" evidence="10">
    <location>
        <position position="88"/>
    </location>
    <ligand>
        <name>K(+)</name>
        <dbReference type="ChEBI" id="CHEBI:29103"/>
    </ligand>
</feature>
<gene>
    <name evidence="10" type="primary">nnrE</name>
    <name evidence="12" type="ORF">ET524_06790</name>
</gene>
<keyword evidence="8 10" id="KW-0520">NAD</keyword>
<accession>A0A4Q2K2H6</accession>
<sequence>MFLCARYVGQQLERNPHMIGEDIEKDSGFEHRPVLDVADVAKLEQAIAAGGTSLAELMERAGNAIADEVQAQLAGPAPVVVLCGSGNNGGDGWVCARALAQAGWPVTLVTPRPAEALTAEPAHSAALKALAAAQTNQLPLTVLVAPNAEQLKLGLNEAHCIVDAILGTGFSGTEVREPYATWIKLANQRHESASSRKPAEDAGAVCLVAADVPSGMSAQTGLAAQPCIHADATVTMIVYKPGLVEPEAARWTGSMKLAPLVNSIGRYSDAL</sequence>
<feature type="binding site" evidence="10">
    <location>
        <position position="214"/>
    </location>
    <ligand>
        <name>K(+)</name>
        <dbReference type="ChEBI" id="CHEBI:29103"/>
    </ligand>
</feature>
<feature type="binding site" evidence="10">
    <location>
        <position position="179"/>
    </location>
    <ligand>
        <name>(6S)-NADPHX</name>
        <dbReference type="ChEBI" id="CHEBI:64076"/>
    </ligand>
</feature>
<comment type="function">
    <text evidence="10">Catalyzes the epimerization of the S- and R-forms of NAD(P)HX, a damaged form of NAD(P)H that is a result of enzymatic or heat-dependent hydration. This is a prerequisite for the S-specific NAD(P)H-hydrate dehydratase to allow the repair of both epimers of NAD(P)HX.</text>
</comment>
<evidence type="ECO:0000256" key="5">
    <source>
        <dbReference type="ARBA" id="ARBA00022741"/>
    </source>
</evidence>
<feature type="binding site" evidence="10">
    <location>
        <position position="211"/>
    </location>
    <ligand>
        <name>(6S)-NADPHX</name>
        <dbReference type="ChEBI" id="CHEBI:64076"/>
    </ligand>
</feature>
<dbReference type="AlphaFoldDB" id="A0A4Q2K2H6"/>
<keyword evidence="13" id="KW-1185">Reference proteome</keyword>
<evidence type="ECO:0000256" key="7">
    <source>
        <dbReference type="ARBA" id="ARBA00022958"/>
    </source>
</evidence>
<dbReference type="EC" id="5.1.99.6" evidence="3 10"/>
<dbReference type="EMBL" id="SDPW01000001">
    <property type="protein sequence ID" value="RXZ54211.1"/>
    <property type="molecule type" value="Genomic_DNA"/>
</dbReference>
<dbReference type="SUPFAM" id="SSF64153">
    <property type="entry name" value="YjeF N-terminal domain-like"/>
    <property type="match status" value="1"/>
</dbReference>
<comment type="caution">
    <text evidence="10">Lacks conserved residue(s) required for the propagation of feature annotation.</text>
</comment>
<comment type="catalytic activity">
    <reaction evidence="1 10">
        <text>(6R)-NADHX = (6S)-NADHX</text>
        <dbReference type="Rhea" id="RHEA:32215"/>
        <dbReference type="ChEBI" id="CHEBI:64074"/>
        <dbReference type="ChEBI" id="CHEBI:64075"/>
        <dbReference type="EC" id="5.1.99.6"/>
    </reaction>
</comment>
<evidence type="ECO:0000256" key="10">
    <source>
        <dbReference type="HAMAP-Rule" id="MF_01966"/>
    </source>
</evidence>
<dbReference type="GO" id="GO:0000166">
    <property type="term" value="F:nucleotide binding"/>
    <property type="evidence" value="ECO:0007669"/>
    <property type="project" value="UniProtKB-KW"/>
</dbReference>
<dbReference type="PANTHER" id="PTHR13232:SF10">
    <property type="entry name" value="NAD(P)H-HYDRATE EPIMERASE"/>
    <property type="match status" value="1"/>
</dbReference>
<keyword evidence="4 10" id="KW-0479">Metal-binding</keyword>
<comment type="catalytic activity">
    <reaction evidence="2 10">
        <text>(6R)-NADPHX = (6S)-NADPHX</text>
        <dbReference type="Rhea" id="RHEA:32227"/>
        <dbReference type="ChEBI" id="CHEBI:64076"/>
        <dbReference type="ChEBI" id="CHEBI:64077"/>
        <dbReference type="EC" id="5.1.99.6"/>
    </reaction>
</comment>
<keyword evidence="5 10" id="KW-0547">Nucleotide-binding</keyword>
<feature type="domain" description="YjeF N-terminal" evidence="11">
    <location>
        <begin position="40"/>
        <end position="268"/>
    </location>
</feature>
<dbReference type="Pfam" id="PF03853">
    <property type="entry name" value="YjeF_N"/>
    <property type="match status" value="1"/>
</dbReference>
<evidence type="ECO:0000313" key="12">
    <source>
        <dbReference type="EMBL" id="RXZ54211.1"/>
    </source>
</evidence>
<evidence type="ECO:0000256" key="4">
    <source>
        <dbReference type="ARBA" id="ARBA00022723"/>
    </source>
</evidence>
<evidence type="ECO:0000313" key="13">
    <source>
        <dbReference type="Proteomes" id="UP000293345"/>
    </source>
</evidence>
<reference evidence="12 13" key="1">
    <citation type="submission" date="2019-01" db="EMBL/GenBank/DDBJ databases">
        <title>Senegalimassilia sp. nov. KGMB04484 isolated human feces.</title>
        <authorList>
            <person name="Han K.-I."/>
            <person name="Kim J.-S."/>
            <person name="Lee K.C."/>
            <person name="Suh M.K."/>
            <person name="Eom M.K."/>
            <person name="Lee J.H."/>
            <person name="Park S.-H."/>
            <person name="Kang S.W."/>
            <person name="Park J.-E."/>
            <person name="Oh B.S."/>
            <person name="Yu S.Y."/>
            <person name="Choi S.-H."/>
            <person name="Lee D.H."/>
            <person name="Yoon H."/>
            <person name="Kim B.-Y."/>
            <person name="Lee J.H."/>
            <person name="Lee J.-S."/>
        </authorList>
    </citation>
    <scope>NUCLEOTIDE SEQUENCE [LARGE SCALE GENOMIC DNA]</scope>
    <source>
        <strain evidence="12 13">KGMB04484</strain>
    </source>
</reference>
<dbReference type="GO" id="GO:0052856">
    <property type="term" value="F:NAD(P)HX epimerase activity"/>
    <property type="evidence" value="ECO:0007669"/>
    <property type="project" value="UniProtKB-UniRule"/>
</dbReference>
<feature type="binding site" evidence="10">
    <location>
        <position position="163"/>
    </location>
    <ligand>
        <name>K(+)</name>
        <dbReference type="ChEBI" id="CHEBI:29103"/>
    </ligand>
</feature>
<feature type="binding site" evidence="10">
    <location>
        <begin position="87"/>
        <end position="91"/>
    </location>
    <ligand>
        <name>(6S)-NADPHX</name>
        <dbReference type="ChEBI" id="CHEBI:64076"/>
    </ligand>
</feature>
<protein>
    <recommendedName>
        <fullName evidence="3 10">NAD(P)H-hydrate epimerase</fullName>
        <ecNumber evidence="3 10">5.1.99.6</ecNumber>
    </recommendedName>
    <alternativeName>
        <fullName evidence="10">NAD(P)HX epimerase</fullName>
    </alternativeName>
</protein>
<keyword evidence="6 10" id="KW-0521">NADP</keyword>
<evidence type="ECO:0000256" key="6">
    <source>
        <dbReference type="ARBA" id="ARBA00022857"/>
    </source>
</evidence>
<dbReference type="HAMAP" id="MF_01966">
    <property type="entry name" value="NADHX_epimerase"/>
    <property type="match status" value="1"/>
</dbReference>
<comment type="similarity">
    <text evidence="10">Belongs to the NnrE/AIBP family.</text>
</comment>
<evidence type="ECO:0000256" key="3">
    <source>
        <dbReference type="ARBA" id="ARBA00012228"/>
    </source>
</evidence>
<dbReference type="NCBIfam" id="TIGR00197">
    <property type="entry name" value="yjeF_nterm"/>
    <property type="match status" value="1"/>
</dbReference>
<evidence type="ECO:0000256" key="8">
    <source>
        <dbReference type="ARBA" id="ARBA00023027"/>
    </source>
</evidence>
<evidence type="ECO:0000256" key="2">
    <source>
        <dbReference type="ARBA" id="ARBA00000909"/>
    </source>
</evidence>
<evidence type="ECO:0000256" key="1">
    <source>
        <dbReference type="ARBA" id="ARBA00000013"/>
    </source>
</evidence>
<dbReference type="PROSITE" id="PS51385">
    <property type="entry name" value="YJEF_N"/>
    <property type="match status" value="1"/>
</dbReference>
<evidence type="ECO:0000256" key="9">
    <source>
        <dbReference type="ARBA" id="ARBA00023235"/>
    </source>
</evidence>
<dbReference type="GO" id="GO:0046872">
    <property type="term" value="F:metal ion binding"/>
    <property type="evidence" value="ECO:0007669"/>
    <property type="project" value="UniProtKB-KW"/>
</dbReference>
<dbReference type="PANTHER" id="PTHR13232">
    <property type="entry name" value="NAD(P)H-HYDRATE EPIMERASE"/>
    <property type="match status" value="1"/>
</dbReference>
<keyword evidence="7 10" id="KW-0630">Potassium</keyword>
<dbReference type="OrthoDB" id="9806925at2"/>
<dbReference type="InterPro" id="IPR004443">
    <property type="entry name" value="YjeF_N_dom"/>
</dbReference>
<name>A0A4Q2K2H6_9ACTN</name>
<dbReference type="Proteomes" id="UP000293345">
    <property type="component" value="Unassembled WGS sequence"/>
</dbReference>
<proteinExistence type="inferred from homology"/>